<dbReference type="EMBL" id="CM004477">
    <property type="protein sequence ID" value="OCT74882.1"/>
    <property type="molecule type" value="Genomic_DNA"/>
</dbReference>
<gene>
    <name evidence="1" type="ORF">XELAEV_18033869mg</name>
</gene>
<name>A0A974HEC1_XENLA</name>
<dbReference type="Proteomes" id="UP000694892">
    <property type="component" value="Chromosome 6S"/>
</dbReference>
<dbReference type="AlphaFoldDB" id="A0A974HEC1"/>
<protein>
    <submittedName>
        <fullName evidence="1">Uncharacterized protein</fullName>
    </submittedName>
</protein>
<evidence type="ECO:0000313" key="2">
    <source>
        <dbReference type="Proteomes" id="UP000694892"/>
    </source>
</evidence>
<sequence>MNPGPSPVTMSTNTIVAEVFVIIPDDVLDAKGSCCLQGSAGTNRLSDKSQQQAILQQLLHCASSIDAGC</sequence>
<reference evidence="2" key="1">
    <citation type="journal article" date="2016" name="Nature">
        <title>Genome evolution in the allotetraploid frog Xenopus laevis.</title>
        <authorList>
            <person name="Session A.M."/>
            <person name="Uno Y."/>
            <person name="Kwon T."/>
            <person name="Chapman J.A."/>
            <person name="Toyoda A."/>
            <person name="Takahashi S."/>
            <person name="Fukui A."/>
            <person name="Hikosaka A."/>
            <person name="Suzuki A."/>
            <person name="Kondo M."/>
            <person name="van Heeringen S.J."/>
            <person name="Quigley I."/>
            <person name="Heinz S."/>
            <person name="Ogino H."/>
            <person name="Ochi H."/>
            <person name="Hellsten U."/>
            <person name="Lyons J.B."/>
            <person name="Simakov O."/>
            <person name="Putnam N."/>
            <person name="Stites J."/>
            <person name="Kuroki Y."/>
            <person name="Tanaka T."/>
            <person name="Michiue T."/>
            <person name="Watanabe M."/>
            <person name="Bogdanovic O."/>
            <person name="Lister R."/>
            <person name="Georgiou G."/>
            <person name="Paranjpe S.S."/>
            <person name="van Kruijsbergen I."/>
            <person name="Shu S."/>
            <person name="Carlson J."/>
            <person name="Kinoshita T."/>
            <person name="Ohta Y."/>
            <person name="Mawaribuchi S."/>
            <person name="Jenkins J."/>
            <person name="Grimwood J."/>
            <person name="Schmutz J."/>
            <person name="Mitros T."/>
            <person name="Mozaffari S.V."/>
            <person name="Suzuki Y."/>
            <person name="Haramoto Y."/>
            <person name="Yamamoto T.S."/>
            <person name="Takagi C."/>
            <person name="Heald R."/>
            <person name="Miller K."/>
            <person name="Haudenschild C."/>
            <person name="Kitzman J."/>
            <person name="Nakayama T."/>
            <person name="Izutsu Y."/>
            <person name="Robert J."/>
            <person name="Fortriede J."/>
            <person name="Burns K."/>
            <person name="Lotay V."/>
            <person name="Karimi K."/>
            <person name="Yasuoka Y."/>
            <person name="Dichmann D.S."/>
            <person name="Flajnik M.F."/>
            <person name="Houston D.W."/>
            <person name="Shendure J."/>
            <person name="DuPasquier L."/>
            <person name="Vize P.D."/>
            <person name="Zorn A.M."/>
            <person name="Ito M."/>
            <person name="Marcotte E.M."/>
            <person name="Wallingford J.B."/>
            <person name="Ito Y."/>
            <person name="Asashima M."/>
            <person name="Ueno N."/>
            <person name="Matsuda Y."/>
            <person name="Veenstra G.J."/>
            <person name="Fujiyama A."/>
            <person name="Harland R.M."/>
            <person name="Taira M."/>
            <person name="Rokhsar D.S."/>
        </authorList>
    </citation>
    <scope>NUCLEOTIDE SEQUENCE [LARGE SCALE GENOMIC DNA]</scope>
    <source>
        <strain evidence="2">J</strain>
    </source>
</reference>
<accession>A0A974HEC1</accession>
<proteinExistence type="predicted"/>
<organism evidence="1 2">
    <name type="scientific">Xenopus laevis</name>
    <name type="common">African clawed frog</name>
    <dbReference type="NCBI Taxonomy" id="8355"/>
    <lineage>
        <taxon>Eukaryota</taxon>
        <taxon>Metazoa</taxon>
        <taxon>Chordata</taxon>
        <taxon>Craniata</taxon>
        <taxon>Vertebrata</taxon>
        <taxon>Euteleostomi</taxon>
        <taxon>Amphibia</taxon>
        <taxon>Batrachia</taxon>
        <taxon>Anura</taxon>
        <taxon>Pipoidea</taxon>
        <taxon>Pipidae</taxon>
        <taxon>Xenopodinae</taxon>
        <taxon>Xenopus</taxon>
        <taxon>Xenopus</taxon>
    </lineage>
</organism>
<evidence type="ECO:0000313" key="1">
    <source>
        <dbReference type="EMBL" id="OCT74882.1"/>
    </source>
</evidence>